<protein>
    <recommendedName>
        <fullName evidence="4">Disease resistance protein winged helix domain-containing protein</fullName>
    </recommendedName>
</protein>
<dbReference type="Gene3D" id="1.10.10.10">
    <property type="entry name" value="Winged helix-like DNA-binding domain superfamily/Winged helix DNA-binding domain"/>
    <property type="match status" value="1"/>
</dbReference>
<sequence>MELARLVYGTFPEDHEIDSWRLIRLWVAEGIPWRDKLRSLEEVAEDCLEDLASRNLIMVSRKKLNAKNSEIPRFSMHARISLEKFSKPLQVVRSLYLFEEPHEPTRETSEFETLRVLTIIPRSYSIFHHRITLDSAILRYLETWQLFQVLKLRDGAFRGEVWKLNEEDQFNQLKFLLFVDESKIERWEASHVNFPNLQRLVLQRMNHKLEQIPLAFAEICTLESIELYKCYNTESAREVASVAGYDCLRVGVDDFKFQLPNCVSK</sequence>
<comment type="caution">
    <text evidence="5">The sequence shown here is derived from an EMBL/GenBank/DDBJ whole genome shotgun (WGS) entry which is preliminary data.</text>
</comment>
<evidence type="ECO:0000256" key="2">
    <source>
        <dbReference type="ARBA" id="ARBA00022821"/>
    </source>
</evidence>
<proteinExistence type="predicted"/>
<gene>
    <name evidence="5" type="ORF">HAX54_022399</name>
</gene>
<dbReference type="EMBL" id="JACEIK010000027">
    <property type="protein sequence ID" value="MCD7447051.1"/>
    <property type="molecule type" value="Genomic_DNA"/>
</dbReference>
<evidence type="ECO:0000259" key="4">
    <source>
        <dbReference type="Pfam" id="PF23559"/>
    </source>
</evidence>
<evidence type="ECO:0000256" key="3">
    <source>
        <dbReference type="ARBA" id="ARBA00022840"/>
    </source>
</evidence>
<dbReference type="PANTHER" id="PTHR15140:SF33">
    <property type="entry name" value="LATE BLIGHT RESISTANCE PROTEIN HOMOLOG R1A-3 ISOFORM X1"/>
    <property type="match status" value="1"/>
</dbReference>
<dbReference type="Proteomes" id="UP000823775">
    <property type="component" value="Unassembled WGS sequence"/>
</dbReference>
<dbReference type="PANTHER" id="PTHR15140">
    <property type="entry name" value="TUBULIN-SPECIFIC CHAPERONE E"/>
    <property type="match status" value="1"/>
</dbReference>
<reference evidence="5 6" key="1">
    <citation type="journal article" date="2021" name="BMC Genomics">
        <title>Datura genome reveals duplications of psychoactive alkaloid biosynthetic genes and high mutation rate following tissue culture.</title>
        <authorList>
            <person name="Rajewski A."/>
            <person name="Carter-House D."/>
            <person name="Stajich J."/>
            <person name="Litt A."/>
        </authorList>
    </citation>
    <scope>NUCLEOTIDE SEQUENCE [LARGE SCALE GENOMIC DNA]</scope>
    <source>
        <strain evidence="5">AR-01</strain>
    </source>
</reference>
<dbReference type="Pfam" id="PF23559">
    <property type="entry name" value="WHD_DRP"/>
    <property type="match status" value="1"/>
</dbReference>
<keyword evidence="6" id="KW-1185">Reference proteome</keyword>
<name>A0ABS8RJR3_DATST</name>
<evidence type="ECO:0000313" key="5">
    <source>
        <dbReference type="EMBL" id="MCD7447051.1"/>
    </source>
</evidence>
<accession>A0ABS8RJR3</accession>
<dbReference type="InterPro" id="IPR036388">
    <property type="entry name" value="WH-like_DNA-bd_sf"/>
</dbReference>
<feature type="domain" description="Disease resistance protein winged helix" evidence="4">
    <location>
        <begin position="11"/>
        <end position="78"/>
    </location>
</feature>
<evidence type="ECO:0000256" key="1">
    <source>
        <dbReference type="ARBA" id="ARBA00022741"/>
    </source>
</evidence>
<keyword evidence="3" id="KW-0067">ATP-binding</keyword>
<dbReference type="Gene3D" id="3.80.10.10">
    <property type="entry name" value="Ribonuclease Inhibitor"/>
    <property type="match status" value="1"/>
</dbReference>
<dbReference type="InterPro" id="IPR058922">
    <property type="entry name" value="WHD_DRP"/>
</dbReference>
<keyword evidence="2" id="KW-0611">Plant defense</keyword>
<organism evidence="5 6">
    <name type="scientific">Datura stramonium</name>
    <name type="common">Jimsonweed</name>
    <name type="synonym">Common thornapple</name>
    <dbReference type="NCBI Taxonomy" id="4076"/>
    <lineage>
        <taxon>Eukaryota</taxon>
        <taxon>Viridiplantae</taxon>
        <taxon>Streptophyta</taxon>
        <taxon>Embryophyta</taxon>
        <taxon>Tracheophyta</taxon>
        <taxon>Spermatophyta</taxon>
        <taxon>Magnoliopsida</taxon>
        <taxon>eudicotyledons</taxon>
        <taxon>Gunneridae</taxon>
        <taxon>Pentapetalae</taxon>
        <taxon>asterids</taxon>
        <taxon>lamiids</taxon>
        <taxon>Solanales</taxon>
        <taxon>Solanaceae</taxon>
        <taxon>Solanoideae</taxon>
        <taxon>Datureae</taxon>
        <taxon>Datura</taxon>
    </lineage>
</organism>
<keyword evidence="1" id="KW-0547">Nucleotide-binding</keyword>
<dbReference type="InterPro" id="IPR032675">
    <property type="entry name" value="LRR_dom_sf"/>
</dbReference>
<evidence type="ECO:0000313" key="6">
    <source>
        <dbReference type="Proteomes" id="UP000823775"/>
    </source>
</evidence>